<evidence type="ECO:0000313" key="2">
    <source>
        <dbReference type="Proteomes" id="UP001642464"/>
    </source>
</evidence>
<dbReference type="InterPro" id="IPR002941">
    <property type="entry name" value="DNA_methylase_N4/N6"/>
</dbReference>
<reference evidence="1 2" key="1">
    <citation type="submission" date="2024-02" db="EMBL/GenBank/DDBJ databases">
        <authorList>
            <person name="Chen Y."/>
            <person name="Shah S."/>
            <person name="Dougan E. K."/>
            <person name="Thang M."/>
            <person name="Chan C."/>
        </authorList>
    </citation>
    <scope>NUCLEOTIDE SEQUENCE [LARGE SCALE GENOMIC DNA]</scope>
</reference>
<name>A0ABP0QMX3_9DINO</name>
<dbReference type="EMBL" id="CAXAMM010039707">
    <property type="protein sequence ID" value="CAK9088491.1"/>
    <property type="molecule type" value="Genomic_DNA"/>
</dbReference>
<comment type="caution">
    <text evidence="1">The sequence shown here is derived from an EMBL/GenBank/DDBJ whole genome shotgun (WGS) entry which is preliminary data.</text>
</comment>
<dbReference type="SUPFAM" id="SSF53335">
    <property type="entry name" value="S-adenosyl-L-methionine-dependent methyltransferases"/>
    <property type="match status" value="1"/>
</dbReference>
<dbReference type="InterPro" id="IPR029063">
    <property type="entry name" value="SAM-dependent_MTases_sf"/>
</dbReference>
<dbReference type="Pfam" id="PF01555">
    <property type="entry name" value="N6_N4_Mtase"/>
    <property type="match status" value="1"/>
</dbReference>
<evidence type="ECO:0000313" key="1">
    <source>
        <dbReference type="EMBL" id="CAK9088491.1"/>
    </source>
</evidence>
<dbReference type="Proteomes" id="UP001642464">
    <property type="component" value="Unassembled WGS sequence"/>
</dbReference>
<dbReference type="CDD" id="cd02440">
    <property type="entry name" value="AdoMet_MTases"/>
    <property type="match status" value="1"/>
</dbReference>
<keyword evidence="2" id="KW-1185">Reference proteome</keyword>
<accession>A0ABP0QMX3</accession>
<dbReference type="Gene3D" id="3.40.50.150">
    <property type="entry name" value="Vaccinia Virus protein VP39"/>
    <property type="match status" value="1"/>
</dbReference>
<protein>
    <submittedName>
        <fullName evidence="1">Uncharacterized protein</fullName>
    </submittedName>
</protein>
<gene>
    <name evidence="1" type="ORF">SCF082_LOCUS41786</name>
</gene>
<proteinExistence type="predicted"/>
<organism evidence="1 2">
    <name type="scientific">Durusdinium trenchii</name>
    <dbReference type="NCBI Taxonomy" id="1381693"/>
    <lineage>
        <taxon>Eukaryota</taxon>
        <taxon>Sar</taxon>
        <taxon>Alveolata</taxon>
        <taxon>Dinophyceae</taxon>
        <taxon>Suessiales</taxon>
        <taxon>Symbiodiniaceae</taxon>
        <taxon>Durusdinium</taxon>
    </lineage>
</organism>
<sequence>MSETALRSLSREAFWPLVAAVGFAFGFILGRSTRHELPFQPEGFPENLPKAKDVVRVRGAKIQPPRREVICDDALRWIEKTKSFPLGSMVFTSLPDMSEVVEMAPRFEDWENFFMKAVRSILMALPEGGVATFYQTDVRLPGVGQVSKAFLVLQAAQVPGIRLKWHKIVHFGTVDQPTWNSVQFTHLLCFGKGAASVQRVGVVGEDDPVVDLGSTIPDVVERGVKPTGLRKGACCMGINATSAVMKWAVRRLPGLHTVIDPFCGAGTVLAVANEYGLDAIGVDISPKRIKQAQRLKAEEIRKAKASC</sequence>